<keyword evidence="1" id="KW-0614">Plasmid</keyword>
<keyword evidence="2" id="KW-1185">Reference proteome</keyword>
<sequence length="161" mass="17019">MGVRGNSGTIVPRFNLYMAMQLFFANGGGSCFVISVNNYWGKQSVEPTPNDTATTISKQDLLNGLTVAQDTRGATMLVIPDACLLPDTDYGAVAVEMLRQSSTLQDRVAILDMPGAVNPATWSKNAMALQADAFYTAIAPAQPYISYGAAYGPAVESSVLG</sequence>
<geneLocation type="plasmid" evidence="1 2">
    <name>unnamed3</name>
</geneLocation>
<dbReference type="Proteomes" id="UP000245629">
    <property type="component" value="Plasmid unnamed3"/>
</dbReference>
<evidence type="ECO:0000313" key="1">
    <source>
        <dbReference type="EMBL" id="AWK89885.1"/>
    </source>
</evidence>
<dbReference type="PROSITE" id="PS51257">
    <property type="entry name" value="PROKAR_LIPOPROTEIN"/>
    <property type="match status" value="1"/>
</dbReference>
<dbReference type="Gene3D" id="3.40.50.11780">
    <property type="match status" value="1"/>
</dbReference>
<name>A0A2S2CZL9_9PROT</name>
<evidence type="ECO:0000313" key="2">
    <source>
        <dbReference type="Proteomes" id="UP000245629"/>
    </source>
</evidence>
<gene>
    <name evidence="1" type="ORF">DEW08_28100</name>
</gene>
<dbReference type="KEGG" id="azz:DEW08_28100"/>
<reference evidence="2" key="1">
    <citation type="submission" date="2018-05" db="EMBL/GenBank/DDBJ databases">
        <title>Azospirillum thermophila sp. nov., a novel isolated from hot spring.</title>
        <authorList>
            <person name="Zhao Z."/>
        </authorList>
    </citation>
    <scope>NUCLEOTIDE SEQUENCE [LARGE SCALE GENOMIC DNA]</scope>
    <source>
        <strain evidence="2">CFH 70021</strain>
        <plasmid evidence="2">unnamed3</plasmid>
    </source>
</reference>
<accession>A0A2S2CZL9</accession>
<dbReference type="EMBL" id="CP029358">
    <property type="protein sequence ID" value="AWK89885.1"/>
    <property type="molecule type" value="Genomic_DNA"/>
</dbReference>
<dbReference type="OrthoDB" id="9767864at2"/>
<proteinExistence type="predicted"/>
<dbReference type="AlphaFoldDB" id="A0A2S2CZL9"/>
<protein>
    <submittedName>
        <fullName evidence="1">Uncharacterized protein</fullName>
    </submittedName>
</protein>
<organism evidence="1 2">
    <name type="scientific">Azospirillum thermophilum</name>
    <dbReference type="NCBI Taxonomy" id="2202148"/>
    <lineage>
        <taxon>Bacteria</taxon>
        <taxon>Pseudomonadati</taxon>
        <taxon>Pseudomonadota</taxon>
        <taxon>Alphaproteobacteria</taxon>
        <taxon>Rhodospirillales</taxon>
        <taxon>Azospirillaceae</taxon>
        <taxon>Azospirillum</taxon>
    </lineage>
</organism>